<evidence type="ECO:0000313" key="2">
    <source>
        <dbReference type="EMBL" id="SNY81255.1"/>
    </source>
</evidence>
<keyword evidence="1" id="KW-0812">Transmembrane</keyword>
<keyword evidence="1" id="KW-1133">Transmembrane helix</keyword>
<dbReference type="Proteomes" id="UP000219565">
    <property type="component" value="Unassembled WGS sequence"/>
</dbReference>
<reference evidence="3" key="1">
    <citation type="submission" date="2017-09" db="EMBL/GenBank/DDBJ databases">
        <authorList>
            <person name="Varghese N."/>
            <person name="Submissions S."/>
        </authorList>
    </citation>
    <scope>NUCLEOTIDE SEQUENCE [LARGE SCALE GENOMIC DNA]</scope>
    <source>
        <strain evidence="3">DSM 45537</strain>
    </source>
</reference>
<dbReference type="EMBL" id="OBEG01000002">
    <property type="protein sequence ID" value="SNY81255.1"/>
    <property type="molecule type" value="Genomic_DNA"/>
</dbReference>
<sequence length="237" mass="26208">MSGENASGAEQSWPDRWRWDEKRARDYERRGWAGVRVEETEHDGLQESGLFLAMSKPHKVFGVLAAIVGMVLLAVAGGNAVAAVVERTWFGLGALVVVGPLGVVALMFAYLILRGRRGVVPGLLVTPTRILFRDNAGEVFAIPWRDVSGIEARILKQGAGSYFNLIAIEAHPTAEVWESVSPTLRRLAGKRDDRALVKVQDKGLLMNPLIAYHLLRHYLANPEQRRDICRAAPVDQH</sequence>
<keyword evidence="3" id="KW-1185">Reference proteome</keyword>
<organism evidence="2 3">
    <name type="scientific">Nocardia amikacinitolerans</name>
    <dbReference type="NCBI Taxonomy" id="756689"/>
    <lineage>
        <taxon>Bacteria</taxon>
        <taxon>Bacillati</taxon>
        <taxon>Actinomycetota</taxon>
        <taxon>Actinomycetes</taxon>
        <taxon>Mycobacteriales</taxon>
        <taxon>Nocardiaceae</taxon>
        <taxon>Nocardia</taxon>
    </lineage>
</organism>
<feature type="transmembrane region" description="Helical" evidence="1">
    <location>
        <begin position="89"/>
        <end position="113"/>
    </location>
</feature>
<keyword evidence="1" id="KW-0472">Membrane</keyword>
<accession>A0A285L8H0</accession>
<dbReference type="RefSeq" id="WP_097245219.1">
    <property type="nucleotide sequence ID" value="NZ_OBEG01000002.1"/>
</dbReference>
<proteinExistence type="predicted"/>
<feature type="transmembrane region" description="Helical" evidence="1">
    <location>
        <begin position="60"/>
        <end position="83"/>
    </location>
</feature>
<evidence type="ECO:0000256" key="1">
    <source>
        <dbReference type="SAM" id="Phobius"/>
    </source>
</evidence>
<dbReference type="AlphaFoldDB" id="A0A285L8H0"/>
<protein>
    <recommendedName>
        <fullName evidence="4">PH domain-containing protein</fullName>
    </recommendedName>
</protein>
<gene>
    <name evidence="2" type="ORF">SAMN04244553_2842</name>
</gene>
<evidence type="ECO:0008006" key="4">
    <source>
        <dbReference type="Google" id="ProtNLM"/>
    </source>
</evidence>
<dbReference type="OrthoDB" id="4543471at2"/>
<name>A0A285L8H0_9NOCA</name>
<evidence type="ECO:0000313" key="3">
    <source>
        <dbReference type="Proteomes" id="UP000219565"/>
    </source>
</evidence>